<reference evidence="1 2" key="1">
    <citation type="submission" date="2020-01" db="EMBL/GenBank/DDBJ databases">
        <title>Genetics and antimicrobial susceptibilities of Nocardia species isolated from the soil; a comparison with species isolated from humans.</title>
        <authorList>
            <person name="Carrasco G."/>
            <person name="Monzon S."/>
            <person name="Sansegundo M."/>
            <person name="Garcia E."/>
            <person name="Garrido N."/>
            <person name="Medina M.J."/>
            <person name="Villalon P."/>
            <person name="Ramirez-Arocha A.C."/>
            <person name="Jimenez P."/>
            <person name="Cuesta I."/>
            <person name="Valdezate S."/>
        </authorList>
    </citation>
    <scope>NUCLEOTIDE SEQUENCE [LARGE SCALE GENOMIC DNA]</scope>
    <source>
        <strain evidence="1 2">CNM20110626</strain>
    </source>
</reference>
<organism evidence="1 2">
    <name type="scientific">Nocardia cyriacigeorgica</name>
    <dbReference type="NCBI Taxonomy" id="135487"/>
    <lineage>
        <taxon>Bacteria</taxon>
        <taxon>Bacillati</taxon>
        <taxon>Actinomycetota</taxon>
        <taxon>Actinomycetes</taxon>
        <taxon>Mycobacteriales</taxon>
        <taxon>Nocardiaceae</taxon>
        <taxon>Nocardia</taxon>
    </lineage>
</organism>
<evidence type="ECO:0000313" key="2">
    <source>
        <dbReference type="Proteomes" id="UP000471166"/>
    </source>
</evidence>
<comment type="caution">
    <text evidence="1">The sequence shown here is derived from an EMBL/GenBank/DDBJ whole genome shotgun (WGS) entry which is preliminary data.</text>
</comment>
<name>A0A6P1CPL9_9NOCA</name>
<accession>A0A6P1CPL9</accession>
<evidence type="ECO:0008006" key="3">
    <source>
        <dbReference type="Google" id="ProtNLM"/>
    </source>
</evidence>
<dbReference type="EMBL" id="JAAGVB010000020">
    <property type="protein sequence ID" value="NEW33847.1"/>
    <property type="molecule type" value="Genomic_DNA"/>
</dbReference>
<dbReference type="RefSeq" id="WP_163845246.1">
    <property type="nucleotide sequence ID" value="NZ_JAAGVB010000020.1"/>
</dbReference>
<proteinExistence type="predicted"/>
<dbReference type="Proteomes" id="UP000471166">
    <property type="component" value="Unassembled WGS sequence"/>
</dbReference>
<dbReference type="AlphaFoldDB" id="A0A6P1CPL9"/>
<gene>
    <name evidence="1" type="ORF">GV791_14915</name>
</gene>
<evidence type="ECO:0000313" key="1">
    <source>
        <dbReference type="EMBL" id="NEW33847.1"/>
    </source>
</evidence>
<sequence length="301" mass="34330">MSDYMEVVLTGCNGREFYLEGPEAGQSNYELRPGPQMLIDAPAKTFWLQGAQRMHYQGRQFERRDPVFAVNIFGDDPNHWRELDSQLRLALGMYDDQFRMTIRTPDSERHLDMRLLNQPQAWQSGEWENGKDPHLFRASTLLINAASEQPFWYADDWTKEWEVTSSTWSTTFDIENLGDIEVWPKYFLPAPGTWTVSDKSFGQEWKHQRKKGIDANRTAPPFPTLLPGEDLDVDADPDEELMVAANEAPVWARYNGNGLLYPIPGLTKATPWTISGTGLTPGSGLTMTLPRRYSRPLGVSL</sequence>
<protein>
    <recommendedName>
        <fullName evidence="3">Phage tail protein</fullName>
    </recommendedName>
</protein>